<evidence type="ECO:0000313" key="5">
    <source>
        <dbReference type="Proteomes" id="UP000235145"/>
    </source>
</evidence>
<reference evidence="4 5" key="1">
    <citation type="journal article" date="2017" name="Nat. Commun.">
        <title>Genome assembly with in vitro proximity ligation data and whole-genome triplication in lettuce.</title>
        <authorList>
            <person name="Reyes-Chin-Wo S."/>
            <person name="Wang Z."/>
            <person name="Yang X."/>
            <person name="Kozik A."/>
            <person name="Arikit S."/>
            <person name="Song C."/>
            <person name="Xia L."/>
            <person name="Froenicke L."/>
            <person name="Lavelle D.O."/>
            <person name="Truco M.J."/>
            <person name="Xia R."/>
            <person name="Zhu S."/>
            <person name="Xu C."/>
            <person name="Xu H."/>
            <person name="Xu X."/>
            <person name="Cox K."/>
            <person name="Korf I."/>
            <person name="Meyers B.C."/>
            <person name="Michelmore R.W."/>
        </authorList>
    </citation>
    <scope>NUCLEOTIDE SEQUENCE [LARGE SCALE GENOMIC DNA]</scope>
    <source>
        <strain evidence="5">cv. Salinas</strain>
        <tissue evidence="4">Seedlings</tissue>
    </source>
</reference>
<feature type="transmembrane region" description="Helical" evidence="2">
    <location>
        <begin position="477"/>
        <end position="495"/>
    </location>
</feature>
<dbReference type="InterPro" id="IPR036770">
    <property type="entry name" value="Ankyrin_rpt-contain_sf"/>
</dbReference>
<dbReference type="Gene3D" id="1.25.40.20">
    <property type="entry name" value="Ankyrin repeat-containing domain"/>
    <property type="match status" value="2"/>
</dbReference>
<accession>A0A9R1V7I0</accession>
<dbReference type="EMBL" id="NBSK02000006">
    <property type="protein sequence ID" value="KAJ0201712.1"/>
    <property type="molecule type" value="Genomic_DNA"/>
</dbReference>
<sequence>MNTEISHATSIEESTSDSRPCPPLNLPCGDLLGNTDYYNNICVPLYNASMECNWEAASVILGQHQHQGLDLLGFAITENYDTALHIAASAKSSRLMEMFVKILVNQMTNEQLELQNKKYNTALCLAATTAGNLNIAVTMVEKNKALLDIPGHEGAMPLYMASLSGESEMVNFFYDKSNKMTGAFWTDENRSKVLRKCVELDLFDVAMKIVTDLPELSADNKVLELLARKTEAFAIIKPHFFSRFMHQIFSVICMKKVVPAEKPRDAMLLLRIIWGNIMKLPKAKIEDILGNQEIIGPADHNSQPLDILGNQEIIGPADHNSQPLFVAVNMGNTEFVVELIRQYPDLLWKRNDNNQTIFHVAIIYRHEDIYNILHEVGESIKDMITSVVDMQGNNMLHLAAMWPKEAKRDYNSGVGLQMQLMQREVLWFEEVKNMVPLWCQEKPGGDFGFLPHKLFEFGHRRLLSDNEKWMKDTANQCLVVAALIASIAFTAAFAVPGGYNQNNGIPIFLHHRAFIVFVISDAISLALSSISILIFLSIFISRYAENDFLESLPKKLMKGLAALFFSITAMLVGFGVSFFTFLQDKLIWVPVMISMLISLPIILFARLQYYLVMDVYQSTYGSRNLFKPKKPRLYPQNQNPRF</sequence>
<dbReference type="PANTHER" id="PTHR24177">
    <property type="entry name" value="CASKIN"/>
    <property type="match status" value="1"/>
</dbReference>
<feature type="compositionally biased region" description="Polar residues" evidence="1">
    <location>
        <begin position="1"/>
        <end position="13"/>
    </location>
</feature>
<dbReference type="InterPro" id="IPR026961">
    <property type="entry name" value="PGG_dom"/>
</dbReference>
<keyword evidence="2" id="KW-1133">Transmembrane helix</keyword>
<proteinExistence type="predicted"/>
<evidence type="ECO:0000313" key="4">
    <source>
        <dbReference type="EMBL" id="KAJ0201712.1"/>
    </source>
</evidence>
<feature type="transmembrane region" description="Helical" evidence="2">
    <location>
        <begin position="560"/>
        <end position="581"/>
    </location>
</feature>
<dbReference type="Pfam" id="PF13962">
    <property type="entry name" value="PGG"/>
    <property type="match status" value="1"/>
</dbReference>
<dbReference type="AlphaFoldDB" id="A0A9R1V7I0"/>
<dbReference type="InterPro" id="IPR002110">
    <property type="entry name" value="Ankyrin_rpt"/>
</dbReference>
<evidence type="ECO:0000256" key="2">
    <source>
        <dbReference type="SAM" id="Phobius"/>
    </source>
</evidence>
<dbReference type="SUPFAM" id="SSF48403">
    <property type="entry name" value="Ankyrin repeat"/>
    <property type="match status" value="2"/>
</dbReference>
<organism evidence="4 5">
    <name type="scientific">Lactuca sativa</name>
    <name type="common">Garden lettuce</name>
    <dbReference type="NCBI Taxonomy" id="4236"/>
    <lineage>
        <taxon>Eukaryota</taxon>
        <taxon>Viridiplantae</taxon>
        <taxon>Streptophyta</taxon>
        <taxon>Embryophyta</taxon>
        <taxon>Tracheophyta</taxon>
        <taxon>Spermatophyta</taxon>
        <taxon>Magnoliopsida</taxon>
        <taxon>eudicotyledons</taxon>
        <taxon>Gunneridae</taxon>
        <taxon>Pentapetalae</taxon>
        <taxon>asterids</taxon>
        <taxon>campanulids</taxon>
        <taxon>Asterales</taxon>
        <taxon>Asteraceae</taxon>
        <taxon>Cichorioideae</taxon>
        <taxon>Cichorieae</taxon>
        <taxon>Lactucinae</taxon>
        <taxon>Lactuca</taxon>
    </lineage>
</organism>
<feature type="transmembrane region" description="Helical" evidence="2">
    <location>
        <begin position="587"/>
        <end position="607"/>
    </location>
</feature>
<evidence type="ECO:0000259" key="3">
    <source>
        <dbReference type="Pfam" id="PF13962"/>
    </source>
</evidence>
<protein>
    <recommendedName>
        <fullName evidence="3">PGG domain-containing protein</fullName>
    </recommendedName>
</protein>
<name>A0A9R1V7I0_LACSA</name>
<dbReference type="OrthoDB" id="1921232at2759"/>
<feature type="region of interest" description="Disordered" evidence="1">
    <location>
        <begin position="1"/>
        <end position="20"/>
    </location>
</feature>
<gene>
    <name evidence="4" type="ORF">LSAT_V11C600310070</name>
</gene>
<dbReference type="Proteomes" id="UP000235145">
    <property type="component" value="Unassembled WGS sequence"/>
</dbReference>
<evidence type="ECO:0000256" key="1">
    <source>
        <dbReference type="SAM" id="MobiDB-lite"/>
    </source>
</evidence>
<keyword evidence="2" id="KW-0812">Transmembrane</keyword>
<feature type="transmembrane region" description="Helical" evidence="2">
    <location>
        <begin position="515"/>
        <end position="540"/>
    </location>
</feature>
<keyword evidence="2" id="KW-0472">Membrane</keyword>
<comment type="caution">
    <text evidence="4">The sequence shown here is derived from an EMBL/GenBank/DDBJ whole genome shotgun (WGS) entry which is preliminary data.</text>
</comment>
<dbReference type="SMART" id="SM00248">
    <property type="entry name" value="ANK"/>
    <property type="match status" value="5"/>
</dbReference>
<keyword evidence="5" id="KW-1185">Reference proteome</keyword>
<dbReference type="PANTHER" id="PTHR24177:SF468">
    <property type="entry name" value="PGG DOMAIN-CONTAINING PROTEIN"/>
    <property type="match status" value="1"/>
</dbReference>
<feature type="domain" description="PGG" evidence="3">
    <location>
        <begin position="467"/>
        <end position="579"/>
    </location>
</feature>